<keyword evidence="1" id="KW-1133">Transmembrane helix</keyword>
<keyword evidence="3" id="KW-1185">Reference proteome</keyword>
<organism evidence="2 3">
    <name type="scientific">Puniceibacterium antarcticum</name>
    <dbReference type="NCBI Taxonomy" id="1206336"/>
    <lineage>
        <taxon>Bacteria</taxon>
        <taxon>Pseudomonadati</taxon>
        <taxon>Pseudomonadota</taxon>
        <taxon>Alphaproteobacteria</taxon>
        <taxon>Rhodobacterales</taxon>
        <taxon>Paracoccaceae</taxon>
        <taxon>Puniceibacterium</taxon>
    </lineage>
</organism>
<dbReference type="Proteomes" id="UP000231259">
    <property type="component" value="Unassembled WGS sequence"/>
</dbReference>
<feature type="transmembrane region" description="Helical" evidence="1">
    <location>
        <begin position="63"/>
        <end position="84"/>
    </location>
</feature>
<reference evidence="2 3" key="1">
    <citation type="submission" date="2013-09" db="EMBL/GenBank/DDBJ databases">
        <title>Genome sequencing of Phaeobacter antarcticus sp. nov. SM1211.</title>
        <authorList>
            <person name="Zhang X.-Y."/>
            <person name="Liu C."/>
            <person name="Chen X.-L."/>
            <person name="Xie B.-B."/>
            <person name="Qin Q.-L."/>
            <person name="Rong J.-C."/>
            <person name="Zhang Y.-Z."/>
        </authorList>
    </citation>
    <scope>NUCLEOTIDE SEQUENCE [LARGE SCALE GENOMIC DNA]</scope>
    <source>
        <strain evidence="2 3">SM1211</strain>
    </source>
</reference>
<evidence type="ECO:0000313" key="3">
    <source>
        <dbReference type="Proteomes" id="UP000231259"/>
    </source>
</evidence>
<name>A0A2G8R9I7_9RHOB</name>
<evidence type="ECO:0000313" key="2">
    <source>
        <dbReference type="EMBL" id="PIL18226.1"/>
    </source>
</evidence>
<sequence length="89" mass="9764">MNRVFAALVFGPILLWILCIAAVMILSGPFGCTIHEGFANPCLVWGTDQSENAYTFGMLGAWGPLFFGPLVMGVAMLWGIFALIRRARR</sequence>
<accession>A0A2G8R9I7</accession>
<gene>
    <name evidence="2" type="ORF">P775_20945</name>
</gene>
<protein>
    <submittedName>
        <fullName evidence="2">Uncharacterized protein</fullName>
    </submittedName>
</protein>
<evidence type="ECO:0000256" key="1">
    <source>
        <dbReference type="SAM" id="Phobius"/>
    </source>
</evidence>
<comment type="caution">
    <text evidence="2">The sequence shown here is derived from an EMBL/GenBank/DDBJ whole genome shotgun (WGS) entry which is preliminary data.</text>
</comment>
<keyword evidence="1" id="KW-0472">Membrane</keyword>
<dbReference type="RefSeq" id="WP_245875782.1">
    <property type="nucleotide sequence ID" value="NZ_AWWI01000131.1"/>
</dbReference>
<dbReference type="EMBL" id="AWWI01000131">
    <property type="protein sequence ID" value="PIL18226.1"/>
    <property type="molecule type" value="Genomic_DNA"/>
</dbReference>
<dbReference type="AlphaFoldDB" id="A0A2G8R9I7"/>
<keyword evidence="1" id="KW-0812">Transmembrane</keyword>
<proteinExistence type="predicted"/>